<dbReference type="InterPro" id="IPR028896">
    <property type="entry name" value="GcvT/YgfZ/DmdA"/>
</dbReference>
<dbReference type="PANTHER" id="PTHR43757:SF14">
    <property type="entry name" value="GLYCINE CLEAVAGE T-PROTEIN FAMILY"/>
    <property type="match status" value="1"/>
</dbReference>
<evidence type="ECO:0000313" key="3">
    <source>
        <dbReference type="EMBL" id="HGY57261.1"/>
    </source>
</evidence>
<dbReference type="InterPro" id="IPR017703">
    <property type="entry name" value="YgfZ/GCV_T_CS"/>
</dbReference>
<keyword evidence="1" id="KW-0809">Transit peptide</keyword>
<gene>
    <name evidence="3" type="ORF">ENK44_16255</name>
</gene>
<dbReference type="SUPFAM" id="SSF101790">
    <property type="entry name" value="Aminomethyltransferase beta-barrel domain"/>
    <property type="match status" value="1"/>
</dbReference>
<accession>A0A7V4U3A7</accession>
<keyword evidence="3" id="KW-0808">Transferase</keyword>
<protein>
    <submittedName>
        <fullName evidence="3">Aminomethyl transferase family protein</fullName>
    </submittedName>
</protein>
<feature type="domain" description="GCVT N-terminal" evidence="2">
    <location>
        <begin position="6"/>
        <end position="259"/>
    </location>
</feature>
<organism evidence="3">
    <name type="scientific">Caldithrix abyssi</name>
    <dbReference type="NCBI Taxonomy" id="187145"/>
    <lineage>
        <taxon>Bacteria</taxon>
        <taxon>Pseudomonadati</taxon>
        <taxon>Calditrichota</taxon>
        <taxon>Calditrichia</taxon>
        <taxon>Calditrichales</taxon>
        <taxon>Calditrichaceae</taxon>
        <taxon>Caldithrix</taxon>
    </lineage>
</organism>
<evidence type="ECO:0000256" key="1">
    <source>
        <dbReference type="ARBA" id="ARBA00022946"/>
    </source>
</evidence>
<sequence length="359" mass="41194">MKKLILHNFHERQGARFKIVNDWQIPTVYINLAEELEAPREKLALLDRSYLGKVILRGNDALDLLNRISTNDMSGLIVGMVCDTVFTTPKGRIVDYCRVLHMEDSLLVVSSYMDAAHLIEWINRFIILEDVEVEDATASFLWLTLIGPDSLRFVRSISHKRVVQDDEQIWIEHNNVLFPALLNENFLVNAYNFCLPVDEGETVFGWLFQEFMNQGGTLIGDEAFQVIRIESGMPDWGTELNEEHNPHEARLLNAVSFTKGCYTGQEVIARLDTYDKVQKYLMIVEMNERIDGQPPLDIYLDSDKIGVLTSYAADPLKKRYLGLAYIKKQYAIEDFSLQVEVDTEFKRIPSVLRKPPTGT</sequence>
<dbReference type="SUPFAM" id="SSF103025">
    <property type="entry name" value="Folate-binding domain"/>
    <property type="match status" value="1"/>
</dbReference>
<dbReference type="AlphaFoldDB" id="A0A7V4U3A7"/>
<comment type="caution">
    <text evidence="3">The sequence shown here is derived from an EMBL/GenBank/DDBJ whole genome shotgun (WGS) entry which is preliminary data.</text>
</comment>
<name>A0A7V4U3A7_CALAY</name>
<dbReference type="PIRSF" id="PIRSF006487">
    <property type="entry name" value="GcvT"/>
    <property type="match status" value="1"/>
</dbReference>
<dbReference type="InterPro" id="IPR006222">
    <property type="entry name" value="GCVT_N"/>
</dbReference>
<dbReference type="GO" id="GO:0016740">
    <property type="term" value="F:transferase activity"/>
    <property type="evidence" value="ECO:0007669"/>
    <property type="project" value="UniProtKB-KW"/>
</dbReference>
<proteinExistence type="predicted"/>
<dbReference type="Pfam" id="PF01571">
    <property type="entry name" value="GCV_T"/>
    <property type="match status" value="1"/>
</dbReference>
<dbReference type="Proteomes" id="UP000885779">
    <property type="component" value="Unassembled WGS sequence"/>
</dbReference>
<dbReference type="InterPro" id="IPR027266">
    <property type="entry name" value="TrmE/GcvT-like"/>
</dbReference>
<evidence type="ECO:0000259" key="2">
    <source>
        <dbReference type="Pfam" id="PF01571"/>
    </source>
</evidence>
<dbReference type="PANTHER" id="PTHR43757">
    <property type="entry name" value="AMINOMETHYLTRANSFERASE"/>
    <property type="match status" value="1"/>
</dbReference>
<dbReference type="EMBL" id="DRQG01000151">
    <property type="protein sequence ID" value="HGY57261.1"/>
    <property type="molecule type" value="Genomic_DNA"/>
</dbReference>
<dbReference type="Gene3D" id="3.30.1360.120">
    <property type="entry name" value="Probable tRNA modification gtpase trme, domain 1"/>
    <property type="match status" value="1"/>
</dbReference>
<reference evidence="3" key="1">
    <citation type="journal article" date="2020" name="mSystems">
        <title>Genome- and Community-Level Interaction Insights into Carbon Utilization and Element Cycling Functions of Hydrothermarchaeota in Hydrothermal Sediment.</title>
        <authorList>
            <person name="Zhou Z."/>
            <person name="Liu Y."/>
            <person name="Xu W."/>
            <person name="Pan J."/>
            <person name="Luo Z.H."/>
            <person name="Li M."/>
        </authorList>
    </citation>
    <scope>NUCLEOTIDE SEQUENCE [LARGE SCALE GENOMIC DNA]</scope>
    <source>
        <strain evidence="3">HyVt-577</strain>
    </source>
</reference>
<dbReference type="InterPro" id="IPR029043">
    <property type="entry name" value="GcvT/YgfZ_C"/>
</dbReference>
<dbReference type="NCBIfam" id="TIGR03317">
    <property type="entry name" value="ygfZ_signature"/>
    <property type="match status" value="1"/>
</dbReference>